<keyword evidence="1" id="KW-0732">Signal</keyword>
<comment type="caution">
    <text evidence="2">The sequence shown here is derived from an EMBL/GenBank/DDBJ whole genome shotgun (WGS) entry which is preliminary data.</text>
</comment>
<reference evidence="3" key="1">
    <citation type="journal article" date="2019" name="Int. J. Syst. Evol. Microbiol.">
        <title>The Global Catalogue of Microorganisms (GCM) 10K type strain sequencing project: providing services to taxonomists for standard genome sequencing and annotation.</title>
        <authorList>
            <consortium name="The Broad Institute Genomics Platform"/>
            <consortium name="The Broad Institute Genome Sequencing Center for Infectious Disease"/>
            <person name="Wu L."/>
            <person name="Ma J."/>
        </authorList>
    </citation>
    <scope>NUCLEOTIDE SEQUENCE [LARGE SCALE GENOMIC DNA]</scope>
    <source>
        <strain evidence="3">KCTC 52237</strain>
    </source>
</reference>
<gene>
    <name evidence="2" type="ORF">ACFODX_02580</name>
</gene>
<proteinExistence type="predicted"/>
<organism evidence="2 3">
    <name type="scientific">Cellvibrio fontiphilus</name>
    <dbReference type="NCBI Taxonomy" id="1815559"/>
    <lineage>
        <taxon>Bacteria</taxon>
        <taxon>Pseudomonadati</taxon>
        <taxon>Pseudomonadota</taxon>
        <taxon>Gammaproteobacteria</taxon>
        <taxon>Cellvibrionales</taxon>
        <taxon>Cellvibrionaceae</taxon>
        <taxon>Cellvibrio</taxon>
    </lineage>
</organism>
<evidence type="ECO:0008006" key="4">
    <source>
        <dbReference type="Google" id="ProtNLM"/>
    </source>
</evidence>
<feature type="signal peptide" evidence="1">
    <location>
        <begin position="1"/>
        <end position="24"/>
    </location>
</feature>
<protein>
    <recommendedName>
        <fullName evidence="4">DUF1795 domain-containing protein</fullName>
    </recommendedName>
</protein>
<evidence type="ECO:0000313" key="3">
    <source>
        <dbReference type="Proteomes" id="UP001595555"/>
    </source>
</evidence>
<evidence type="ECO:0000256" key="1">
    <source>
        <dbReference type="SAM" id="SignalP"/>
    </source>
</evidence>
<dbReference type="EMBL" id="JBHRTF010000002">
    <property type="protein sequence ID" value="MFC3114425.1"/>
    <property type="molecule type" value="Genomic_DNA"/>
</dbReference>
<accession>A0ABV7FCU2</accession>
<dbReference type="Proteomes" id="UP001595555">
    <property type="component" value="Unassembled WGS sequence"/>
</dbReference>
<keyword evidence="3" id="KW-1185">Reference proteome</keyword>
<feature type="chain" id="PRO_5047027652" description="DUF1795 domain-containing protein" evidence="1">
    <location>
        <begin position="25"/>
        <end position="182"/>
    </location>
</feature>
<sequence length="182" mass="20389">MAIKTIFKLGFMLAALCQALPAVYAETAGTPGVLLAPGLEIVLPDSLKLELGDEANPLKQPMVIGEVAGKPGYFIAAVKIKSWEKNSVLWRRLETEIRKQSSDQSFNLIQTGHFVTHSNDPVHFRIYEYQTATQTQRQVYFLLNSQRLSYWITLTMTDEVDTSIAIPLTKALIRRARIHGAD</sequence>
<evidence type="ECO:0000313" key="2">
    <source>
        <dbReference type="EMBL" id="MFC3114425.1"/>
    </source>
</evidence>
<dbReference type="RefSeq" id="WP_378115754.1">
    <property type="nucleotide sequence ID" value="NZ_JBHRTF010000002.1"/>
</dbReference>
<name>A0ABV7FCU2_9GAMM</name>